<dbReference type="SUPFAM" id="SSF50978">
    <property type="entry name" value="WD40 repeat-like"/>
    <property type="match status" value="1"/>
</dbReference>
<dbReference type="SMART" id="SM00320">
    <property type="entry name" value="WD40"/>
    <property type="match status" value="5"/>
</dbReference>
<name>A0ABD3QTD1_9STRA</name>
<dbReference type="PANTHER" id="PTHR16017:SF0">
    <property type="entry name" value="WD REPEAT-CONTAINING PROTEIN 70"/>
    <property type="match status" value="1"/>
</dbReference>
<dbReference type="InterPro" id="IPR000253">
    <property type="entry name" value="FHA_dom"/>
</dbReference>
<dbReference type="InterPro" id="IPR015943">
    <property type="entry name" value="WD40/YVTN_repeat-like_dom_sf"/>
</dbReference>
<evidence type="ECO:0000313" key="7">
    <source>
        <dbReference type="Proteomes" id="UP001516023"/>
    </source>
</evidence>
<dbReference type="SMART" id="SM00240">
    <property type="entry name" value="FHA"/>
    <property type="match status" value="1"/>
</dbReference>
<feature type="repeat" description="WD" evidence="3">
    <location>
        <begin position="330"/>
        <end position="367"/>
    </location>
</feature>
<proteinExistence type="predicted"/>
<accession>A0ABD3QTD1</accession>
<dbReference type="InterPro" id="IPR051858">
    <property type="entry name" value="WD_repeat_GAD-1"/>
</dbReference>
<keyword evidence="2" id="KW-0677">Repeat</keyword>
<dbReference type="CDD" id="cd00060">
    <property type="entry name" value="FHA"/>
    <property type="match status" value="1"/>
</dbReference>
<dbReference type="AlphaFoldDB" id="A0ABD3QTD1"/>
<keyword evidence="7" id="KW-1185">Reference proteome</keyword>
<evidence type="ECO:0000259" key="5">
    <source>
        <dbReference type="PROSITE" id="PS50006"/>
    </source>
</evidence>
<comment type="caution">
    <text evidence="6">The sequence shown here is derived from an EMBL/GenBank/DDBJ whole genome shotgun (WGS) entry which is preliminary data.</text>
</comment>
<feature type="region of interest" description="Disordered" evidence="4">
    <location>
        <begin position="189"/>
        <end position="210"/>
    </location>
</feature>
<dbReference type="Pfam" id="PF00400">
    <property type="entry name" value="WD40"/>
    <property type="match status" value="3"/>
</dbReference>
<gene>
    <name evidence="6" type="ORF">HJC23_007583</name>
</gene>
<dbReference type="PROSITE" id="PS50006">
    <property type="entry name" value="FHA_DOMAIN"/>
    <property type="match status" value="1"/>
</dbReference>
<dbReference type="Gene3D" id="2.130.10.10">
    <property type="entry name" value="YVTN repeat-like/Quinoprotein amine dehydrogenase"/>
    <property type="match status" value="2"/>
</dbReference>
<dbReference type="InterPro" id="IPR001680">
    <property type="entry name" value="WD40_rpt"/>
</dbReference>
<dbReference type="EMBL" id="JABMIG020000017">
    <property type="protein sequence ID" value="KAL3802806.1"/>
    <property type="molecule type" value="Genomic_DNA"/>
</dbReference>
<feature type="compositionally biased region" description="Basic and acidic residues" evidence="4">
    <location>
        <begin position="785"/>
        <end position="808"/>
    </location>
</feature>
<feature type="domain" description="FHA" evidence="5">
    <location>
        <begin position="85"/>
        <end position="143"/>
    </location>
</feature>
<dbReference type="Gene3D" id="2.60.200.20">
    <property type="match status" value="1"/>
</dbReference>
<feature type="repeat" description="WD" evidence="3">
    <location>
        <begin position="444"/>
        <end position="479"/>
    </location>
</feature>
<evidence type="ECO:0000256" key="4">
    <source>
        <dbReference type="SAM" id="MobiDB-lite"/>
    </source>
</evidence>
<evidence type="ECO:0000256" key="2">
    <source>
        <dbReference type="ARBA" id="ARBA00022737"/>
    </source>
</evidence>
<dbReference type="SUPFAM" id="SSF49879">
    <property type="entry name" value="SMAD/FHA domain"/>
    <property type="match status" value="1"/>
</dbReference>
<sequence length="897" mass="97304">MNLDNELDIPTEATLSLLSSVYSPAMLLLQASHECENQLGGLITIPCTNGNDVENTISIPICGESSSRSFSTCSSESSNTVARSLIIGRQASSVDIRVDHKSVSRRHTAIYYVVKSKEEGDDALLVVQDLGGKHGTIVDGVRLEKNGKIEIPFHPSSRDRVKRELELQFGSAPAKCRLVLPEVARVSDELQSNRPTADNDQMKNHESSEISFESKVNAITLNSNEEKQNHEDLGTLEPSTRESREAQIAAMIASFDSEPVYKRYVPPSEENDADFVSNEIQLSKRHDNCVGTQQNETNKFNLPITASIQLSPGSNSFSSSDGTNTPLQVTSSVSALCFEPSGSRLVAGHRDGTLRFYDFHGMKPATSASTSDIYYPPFRIVDSDNDPLDSTGRHVITCVGPSPSGAQWIIGTTSSQPKVIDREGSATLFHFIKGDTYVTDSSNTKGHTAPVTGVGFHPLIKDICWTCSLDGSIRQWDVSGKGKTQFQKLICQKVVGKCKNEKGQRTQIVSNIGVHPSGRKIVVGTACGSIQVWNCFGSGMSSRPLGAVYSAHGGSKPVTYVTYSCNGERIASRSDSDDTVRIWDASLVEKNNSAMSRKFSVTSGSNDMHHPASLLLGICKGLPALNETANCAFSPDGKIVCAGSSIEPNDKSSNACGKIKFYQLQNECNNVKSKGTPSTSSSKRDIAIIDPIIELDVAPKASVLGVVWHPKLNQIAFGTSNGVVQVLYDPILSKKGAIVPASRSIRQSDGLSDLLRSRAPTGSAAYLTSSSQNDNIITPNALPLFRDEPRATRKTKERDRKDPEKTKLPEPPIAGGIRTGAQAGAGINFTQYIVESTNYVKNKNIAGRDPRAELFKYNEGKSYASKAYEGDVQKILAEKTVEEEEEEMKSSKRFKTK</sequence>
<dbReference type="PANTHER" id="PTHR16017">
    <property type="entry name" value="GASTRULATION DEFECTIVE PROTEIN 1-RELATED"/>
    <property type="match status" value="1"/>
</dbReference>
<reference evidence="6 7" key="1">
    <citation type="journal article" date="2020" name="G3 (Bethesda)">
        <title>Improved Reference Genome for Cyclotella cryptica CCMP332, a Model for Cell Wall Morphogenesis, Salinity Adaptation, and Lipid Production in Diatoms (Bacillariophyta).</title>
        <authorList>
            <person name="Roberts W.R."/>
            <person name="Downey K.M."/>
            <person name="Ruck E.C."/>
            <person name="Traller J.C."/>
            <person name="Alverson A.J."/>
        </authorList>
    </citation>
    <scope>NUCLEOTIDE SEQUENCE [LARGE SCALE GENOMIC DNA]</scope>
    <source>
        <strain evidence="6 7">CCMP332</strain>
    </source>
</reference>
<evidence type="ECO:0000256" key="3">
    <source>
        <dbReference type="PROSITE-ProRule" id="PRU00221"/>
    </source>
</evidence>
<dbReference type="InterPro" id="IPR036322">
    <property type="entry name" value="WD40_repeat_dom_sf"/>
</dbReference>
<organism evidence="6 7">
    <name type="scientific">Cyclotella cryptica</name>
    <dbReference type="NCBI Taxonomy" id="29204"/>
    <lineage>
        <taxon>Eukaryota</taxon>
        <taxon>Sar</taxon>
        <taxon>Stramenopiles</taxon>
        <taxon>Ochrophyta</taxon>
        <taxon>Bacillariophyta</taxon>
        <taxon>Coscinodiscophyceae</taxon>
        <taxon>Thalassiosirophycidae</taxon>
        <taxon>Stephanodiscales</taxon>
        <taxon>Stephanodiscaceae</taxon>
        <taxon>Cyclotella</taxon>
    </lineage>
</organism>
<evidence type="ECO:0000313" key="6">
    <source>
        <dbReference type="EMBL" id="KAL3802806.1"/>
    </source>
</evidence>
<feature type="region of interest" description="Disordered" evidence="4">
    <location>
        <begin position="783"/>
        <end position="819"/>
    </location>
</feature>
<evidence type="ECO:0000256" key="1">
    <source>
        <dbReference type="ARBA" id="ARBA00022574"/>
    </source>
</evidence>
<dbReference type="InterPro" id="IPR008984">
    <property type="entry name" value="SMAD_FHA_dom_sf"/>
</dbReference>
<feature type="compositionally biased region" description="Polar residues" evidence="4">
    <location>
        <begin position="189"/>
        <end position="199"/>
    </location>
</feature>
<protein>
    <recommendedName>
        <fullName evidence="5">FHA domain-containing protein</fullName>
    </recommendedName>
</protein>
<dbReference type="Proteomes" id="UP001516023">
    <property type="component" value="Unassembled WGS sequence"/>
</dbReference>
<dbReference type="Pfam" id="PF00498">
    <property type="entry name" value="FHA"/>
    <property type="match status" value="1"/>
</dbReference>
<dbReference type="PROSITE" id="PS50082">
    <property type="entry name" value="WD_REPEATS_2"/>
    <property type="match status" value="2"/>
</dbReference>
<keyword evidence="1 3" id="KW-0853">WD repeat</keyword>